<dbReference type="OrthoDB" id="3643260at2759"/>
<protein>
    <submittedName>
        <fullName evidence="1">Uncharacterized protein</fullName>
    </submittedName>
</protein>
<comment type="caution">
    <text evidence="1">The sequence shown here is derived from an EMBL/GenBank/DDBJ whole genome shotgun (WGS) entry which is preliminary data.</text>
</comment>
<organism evidence="1 2">
    <name type="scientific">Pseudocercospora eumusae</name>
    <dbReference type="NCBI Taxonomy" id="321146"/>
    <lineage>
        <taxon>Eukaryota</taxon>
        <taxon>Fungi</taxon>
        <taxon>Dikarya</taxon>
        <taxon>Ascomycota</taxon>
        <taxon>Pezizomycotina</taxon>
        <taxon>Dothideomycetes</taxon>
        <taxon>Dothideomycetidae</taxon>
        <taxon>Mycosphaerellales</taxon>
        <taxon>Mycosphaerellaceae</taxon>
        <taxon>Pseudocercospora</taxon>
    </lineage>
</organism>
<accession>A0A139HBD7</accession>
<evidence type="ECO:0000313" key="2">
    <source>
        <dbReference type="Proteomes" id="UP000070133"/>
    </source>
</evidence>
<evidence type="ECO:0000313" key="1">
    <source>
        <dbReference type="EMBL" id="KXS99759.1"/>
    </source>
</evidence>
<gene>
    <name evidence="1" type="ORF">AC578_10429</name>
</gene>
<keyword evidence="2" id="KW-1185">Reference proteome</keyword>
<dbReference type="EMBL" id="LFZN01000087">
    <property type="protein sequence ID" value="KXS99759.1"/>
    <property type="molecule type" value="Genomic_DNA"/>
</dbReference>
<dbReference type="AlphaFoldDB" id="A0A139HBD7"/>
<name>A0A139HBD7_9PEZI</name>
<dbReference type="Proteomes" id="UP000070133">
    <property type="component" value="Unassembled WGS sequence"/>
</dbReference>
<proteinExistence type="predicted"/>
<reference evidence="1 2" key="1">
    <citation type="submission" date="2015-07" db="EMBL/GenBank/DDBJ databases">
        <title>Comparative genomics of the Sigatoka disease complex on banana suggests a link between parallel evolutionary changes in Pseudocercospora fijiensis and Pseudocercospora eumusae and increased virulence on the banana host.</title>
        <authorList>
            <person name="Chang T.-C."/>
            <person name="Salvucci A."/>
            <person name="Crous P.W."/>
            <person name="Stergiopoulos I."/>
        </authorList>
    </citation>
    <scope>NUCLEOTIDE SEQUENCE [LARGE SCALE GENOMIC DNA]</scope>
    <source>
        <strain evidence="1 2">CBS 114824</strain>
    </source>
</reference>
<sequence>MPTGPFDHLEHDFAFHNIEEAHNDTNSSHNLSPPDDDYHELCGEENHKALVYDIYYAIIAHAKRERSTNTRSPAPPNTDPETWREFQIDQEENLRRIMEKEESWEREVERRCWIMIDQVSKIPRSGASSANFFGPAEKWVLKFSERLERVVKAVEDHPVIAVDVLRGHNLPEIAIMTDAFVEKRVVLQFGIFLGESKLDGR</sequence>